<reference evidence="2" key="1">
    <citation type="submission" date="2016-10" db="EMBL/GenBank/DDBJ databases">
        <authorList>
            <person name="Varghese N."/>
            <person name="Submissions S."/>
        </authorList>
    </citation>
    <scope>NUCLEOTIDE SEQUENCE [LARGE SCALE GENOMIC DNA]</scope>
    <source>
        <strain evidence="2">CGMCC 1.10657</strain>
    </source>
</reference>
<evidence type="ECO:0000313" key="2">
    <source>
        <dbReference type="Proteomes" id="UP000198658"/>
    </source>
</evidence>
<dbReference type="RefSeq" id="WP_139304844.1">
    <property type="nucleotide sequence ID" value="NZ_FNQO01000002.1"/>
</dbReference>
<proteinExistence type="predicted"/>
<accession>A0A1H3YH60</accession>
<sequence length="255" mass="29001">MSEIMESNYAQMKSYVERNNFPFQEKVEGNCKRLDIQNGKAKCVVKVYNTGTIQLQGADSKLKEALSQAKEAVENEENIGEMLPFEIEKFPQVLKDTIPNIDPIIVRFIEEAIVTIKAGSNLGCAFLLGGASEKAIYLLIDAYTNAIEDEKIKERFVSRTSKKFISKVFDEFKASWKTSTNKPHGYGWTNDIEIKIEQIFQFCRICRNEAGHPHLPPNLDKGVLLANMGQFVKYIEDMYQLINYYNENAVDFAAA</sequence>
<dbReference type="EMBL" id="FNQO01000002">
    <property type="protein sequence ID" value="SEA10905.1"/>
    <property type="molecule type" value="Genomic_DNA"/>
</dbReference>
<dbReference type="STRING" id="658218.SAMN05216562_1765"/>
<evidence type="ECO:0000313" key="1">
    <source>
        <dbReference type="EMBL" id="SEA10905.1"/>
    </source>
</evidence>
<name>A0A1H3YH60_9GAMM</name>
<keyword evidence="2" id="KW-1185">Reference proteome</keyword>
<protein>
    <submittedName>
        <fullName evidence="1">Uncharacterized protein</fullName>
    </submittedName>
</protein>
<dbReference type="Proteomes" id="UP000198658">
    <property type="component" value="Unassembled WGS sequence"/>
</dbReference>
<dbReference type="OrthoDB" id="1949597at2"/>
<organism evidence="1 2">
    <name type="scientific">Microbulbifer marinus</name>
    <dbReference type="NCBI Taxonomy" id="658218"/>
    <lineage>
        <taxon>Bacteria</taxon>
        <taxon>Pseudomonadati</taxon>
        <taxon>Pseudomonadota</taxon>
        <taxon>Gammaproteobacteria</taxon>
        <taxon>Cellvibrionales</taxon>
        <taxon>Microbulbiferaceae</taxon>
        <taxon>Microbulbifer</taxon>
    </lineage>
</organism>
<gene>
    <name evidence="1" type="ORF">SAMN05216562_1765</name>
</gene>
<dbReference type="AlphaFoldDB" id="A0A1H3YH60"/>